<dbReference type="Pfam" id="PF11539">
    <property type="entry name" value="DUF3228"/>
    <property type="match status" value="1"/>
</dbReference>
<proteinExistence type="predicted"/>
<evidence type="ECO:0000313" key="1">
    <source>
        <dbReference type="EMBL" id="KAF8821565.1"/>
    </source>
</evidence>
<name>A0ABQ7JCA7_9APIC</name>
<dbReference type="EMBL" id="JADAQX010000163">
    <property type="protein sequence ID" value="KAF8821565.1"/>
    <property type="molecule type" value="Genomic_DNA"/>
</dbReference>
<protein>
    <submittedName>
        <fullName evidence="1">DUF3228 domain-containing protein</fullName>
    </submittedName>
</protein>
<dbReference type="Proteomes" id="UP000823046">
    <property type="component" value="Unassembled WGS sequence"/>
</dbReference>
<reference evidence="1 2" key="1">
    <citation type="journal article" date="2020" name="bioRxiv">
        <title>Metabolic contributions of an alphaproteobacterial endosymbiont in the apicomplexan Cardiosporidium cionae.</title>
        <authorList>
            <person name="Hunter E.S."/>
            <person name="Paight C.J."/>
            <person name="Lane C.E."/>
        </authorList>
    </citation>
    <scope>NUCLEOTIDE SEQUENCE [LARGE SCALE GENOMIC DNA]</scope>
    <source>
        <strain evidence="1">ESH_2018</strain>
    </source>
</reference>
<accession>A0ABQ7JCA7</accession>
<dbReference type="InterPro" id="IPR021610">
    <property type="entry name" value="DUF3228"/>
</dbReference>
<dbReference type="PANTHER" id="PTHR38666:SF2">
    <property type="entry name" value="FLAGELLAR ASSOCIATED PROTEIN"/>
    <property type="match status" value="1"/>
</dbReference>
<comment type="caution">
    <text evidence="1">The sequence shown here is derived from an EMBL/GenBank/DDBJ whole genome shotgun (WGS) entry which is preliminary data.</text>
</comment>
<dbReference type="PANTHER" id="PTHR38666">
    <property type="match status" value="1"/>
</dbReference>
<keyword evidence="2" id="KW-1185">Reference proteome</keyword>
<organism evidence="1 2">
    <name type="scientific">Cardiosporidium cionae</name>
    <dbReference type="NCBI Taxonomy" id="476202"/>
    <lineage>
        <taxon>Eukaryota</taxon>
        <taxon>Sar</taxon>
        <taxon>Alveolata</taxon>
        <taxon>Apicomplexa</taxon>
        <taxon>Aconoidasida</taxon>
        <taxon>Nephromycida</taxon>
        <taxon>Cardiosporidium</taxon>
    </lineage>
</organism>
<gene>
    <name evidence="1" type="ORF">IE077_001861</name>
</gene>
<sequence>MRVLLHFCLKIPMFPTYLYCFYSITFSGFVSTVKPYFIGKTLSRIPYSSGFPLRKTPFQAHRRAMASATYPKEVGLDAFCFRQFEGGGNGGTFIPYDKAKFIKKVNDYLQKEEGEWRDGYASFCKHIFIPNFAGCVSNVISITPENCHKLRSGYKSRTPEELPVLQRWIRRGDLEASLGPAAYLDLILYSREQIAKEATAMKKMEEIVIDETLPLWSIISVKAQDVKYELPMTPITIMRNALLLEGGSGVAIHRQMYAEAVAYWEIHALIQDE</sequence>
<evidence type="ECO:0000313" key="2">
    <source>
        <dbReference type="Proteomes" id="UP000823046"/>
    </source>
</evidence>
<dbReference type="Gene3D" id="3.30.2310.50">
    <property type="entry name" value="Protein of unknown function (DUF3228), domain 1"/>
    <property type="match status" value="2"/>
</dbReference>